<dbReference type="InterPro" id="IPR029063">
    <property type="entry name" value="SAM-dependent_MTases_sf"/>
</dbReference>
<sequence length="232" mass="24636">MTLSFEQISPEPSYAGGVYQPQEDSLLLADCLRLVPQIIGGRVLDLCTGSGVLARAAAHSGAASVTAVDASELAVNHARRLCIDAPCPVRVHHGRFEDHIGRDRFDVVTCNPPYVPAPGIDDGVAISPGPRHAWDAGPTGRDVLDPLCAHASEFLEPGGTLLLVQSEFADIDATVNALRANGLDAHVMAVRWVPFGPVMTARAEWLEGLGLLEKGRRTEELAVVRAIRKGAA</sequence>
<keyword evidence="2 5" id="KW-0808">Transferase</keyword>
<dbReference type="AlphaFoldDB" id="A0A846WFA6"/>
<evidence type="ECO:0000259" key="4">
    <source>
        <dbReference type="Pfam" id="PF05175"/>
    </source>
</evidence>
<evidence type="ECO:0000313" key="6">
    <source>
        <dbReference type="Proteomes" id="UP000563898"/>
    </source>
</evidence>
<comment type="caution">
    <text evidence="5">The sequence shown here is derived from an EMBL/GenBank/DDBJ whole genome shotgun (WGS) entry which is preliminary data.</text>
</comment>
<dbReference type="PANTHER" id="PTHR45875:SF1">
    <property type="entry name" value="METHYLTRANSFERASE N6AMT1"/>
    <property type="match status" value="1"/>
</dbReference>
<organism evidence="5 6">
    <name type="scientific">Gordonia polyisoprenivorans</name>
    <dbReference type="NCBI Taxonomy" id="84595"/>
    <lineage>
        <taxon>Bacteria</taxon>
        <taxon>Bacillati</taxon>
        <taxon>Actinomycetota</taxon>
        <taxon>Actinomycetes</taxon>
        <taxon>Mycobacteriales</taxon>
        <taxon>Gordoniaceae</taxon>
        <taxon>Gordonia</taxon>
    </lineage>
</organism>
<evidence type="ECO:0000256" key="1">
    <source>
        <dbReference type="ARBA" id="ARBA00022603"/>
    </source>
</evidence>
<dbReference type="Pfam" id="PF05175">
    <property type="entry name" value="MTS"/>
    <property type="match status" value="1"/>
</dbReference>
<keyword evidence="3" id="KW-0949">S-adenosyl-L-methionine</keyword>
<dbReference type="NCBIfam" id="TIGR00537">
    <property type="entry name" value="hemK_rel_arch"/>
    <property type="match status" value="1"/>
</dbReference>
<dbReference type="RefSeq" id="WP_006370781.1">
    <property type="nucleotide sequence ID" value="NZ_JAAXPC010000001.1"/>
</dbReference>
<accession>A0A846WFA6</accession>
<dbReference type="CDD" id="cd02440">
    <property type="entry name" value="AdoMet_MTases"/>
    <property type="match status" value="1"/>
</dbReference>
<dbReference type="Gene3D" id="3.40.50.150">
    <property type="entry name" value="Vaccinia Virus protein VP39"/>
    <property type="match status" value="1"/>
</dbReference>
<dbReference type="SUPFAM" id="SSF53335">
    <property type="entry name" value="S-adenosyl-L-methionine-dependent methyltransferases"/>
    <property type="match status" value="1"/>
</dbReference>
<dbReference type="InterPro" id="IPR004557">
    <property type="entry name" value="PrmC-related"/>
</dbReference>
<dbReference type="GO" id="GO:0008757">
    <property type="term" value="F:S-adenosylmethionine-dependent methyltransferase activity"/>
    <property type="evidence" value="ECO:0007669"/>
    <property type="project" value="TreeGrafter"/>
</dbReference>
<dbReference type="GO" id="GO:0032259">
    <property type="term" value="P:methylation"/>
    <property type="evidence" value="ECO:0007669"/>
    <property type="project" value="UniProtKB-KW"/>
</dbReference>
<evidence type="ECO:0000256" key="3">
    <source>
        <dbReference type="ARBA" id="ARBA00022691"/>
    </source>
</evidence>
<evidence type="ECO:0000256" key="2">
    <source>
        <dbReference type="ARBA" id="ARBA00022679"/>
    </source>
</evidence>
<dbReference type="InterPro" id="IPR007848">
    <property type="entry name" value="Small_mtfrase_dom"/>
</dbReference>
<evidence type="ECO:0000313" key="5">
    <source>
        <dbReference type="EMBL" id="NKY00482.1"/>
    </source>
</evidence>
<dbReference type="PANTHER" id="PTHR45875">
    <property type="entry name" value="METHYLTRANSFERASE N6AMT1"/>
    <property type="match status" value="1"/>
</dbReference>
<proteinExistence type="predicted"/>
<protein>
    <submittedName>
        <fullName evidence="5">Methyltransferase</fullName>
    </submittedName>
</protein>
<dbReference type="GO" id="GO:0035657">
    <property type="term" value="C:eRF1 methyltransferase complex"/>
    <property type="evidence" value="ECO:0007669"/>
    <property type="project" value="TreeGrafter"/>
</dbReference>
<dbReference type="Proteomes" id="UP000563898">
    <property type="component" value="Unassembled WGS sequence"/>
</dbReference>
<dbReference type="InterPro" id="IPR052190">
    <property type="entry name" value="Euk-Arch_PrmC-MTase"/>
</dbReference>
<feature type="domain" description="Methyltransferase small" evidence="4">
    <location>
        <begin position="27"/>
        <end position="115"/>
    </location>
</feature>
<name>A0A846WFA6_9ACTN</name>
<reference evidence="5 6" key="1">
    <citation type="submission" date="2020-04" db="EMBL/GenBank/DDBJ databases">
        <title>MicrobeNet Type strains.</title>
        <authorList>
            <person name="Nicholson A.C."/>
        </authorList>
    </citation>
    <scope>NUCLEOTIDE SEQUENCE [LARGE SCALE GENOMIC DNA]</scope>
    <source>
        <strain evidence="5 6">ATCC BAA-14</strain>
    </source>
</reference>
<dbReference type="GO" id="GO:0008276">
    <property type="term" value="F:protein methyltransferase activity"/>
    <property type="evidence" value="ECO:0007669"/>
    <property type="project" value="TreeGrafter"/>
</dbReference>
<dbReference type="EMBL" id="JAAXPC010000001">
    <property type="protein sequence ID" value="NKY00482.1"/>
    <property type="molecule type" value="Genomic_DNA"/>
</dbReference>
<keyword evidence="1 5" id="KW-0489">Methyltransferase</keyword>
<dbReference type="PRINTS" id="PR00507">
    <property type="entry name" value="N12N6MTFRASE"/>
</dbReference>
<gene>
    <name evidence="5" type="ORF">HGA05_02670</name>
</gene>